<dbReference type="GO" id="GO:0005524">
    <property type="term" value="F:ATP binding"/>
    <property type="evidence" value="ECO:0007669"/>
    <property type="project" value="InterPro"/>
</dbReference>
<dbReference type="Proteomes" id="UP000247586">
    <property type="component" value="Chromosome"/>
</dbReference>
<dbReference type="SUPFAM" id="SSF52540">
    <property type="entry name" value="P-loop containing nucleoside triphosphate hydrolases"/>
    <property type="match status" value="1"/>
</dbReference>
<dbReference type="Gene3D" id="3.40.50.300">
    <property type="entry name" value="P-loop containing nucleotide triphosphate hydrolases"/>
    <property type="match status" value="1"/>
</dbReference>
<dbReference type="InterPro" id="IPR003593">
    <property type="entry name" value="AAA+_ATPase"/>
</dbReference>
<dbReference type="KEGG" id="mhk:DFR87_00715"/>
<proteinExistence type="predicted"/>
<name>A0A2U9IR34_9CREN</name>
<reference evidence="2 3" key="1">
    <citation type="submission" date="2018-05" db="EMBL/GenBank/DDBJ databases">
        <title>Complete Genome Sequences of Extremely Thermoacidophilic, Metal-Mobilizing Type-Strain Members of the Archaeal Family Sulfolobaceae: Acidianus brierleyi DSM-1651T, Acidianus sulfidivorans DSM-18786T, Metallosphaera hakonensis DSM-7519T, and Metallosphaera prunae DSM-10039T.</title>
        <authorList>
            <person name="Counts J.A."/>
            <person name="Kelly R.M."/>
        </authorList>
    </citation>
    <scope>NUCLEOTIDE SEQUENCE [LARGE SCALE GENOMIC DNA]</scope>
    <source>
        <strain evidence="2 3">HO1-1</strain>
    </source>
</reference>
<dbReference type="AlphaFoldDB" id="A0A2U9IR34"/>
<reference evidence="3" key="3">
    <citation type="submission" date="2020-03" db="EMBL/GenBank/DDBJ databases">
        <title>Sequencing and Assembly of Multiple Reported Metal-Biooxidizing Members of the Extremely Thermoacidophilic Archaeal Family Sulfolobaceae.</title>
        <authorList>
            <person name="Counts J.A."/>
            <person name="Kelly R.M."/>
        </authorList>
    </citation>
    <scope>NUCLEOTIDE SEQUENCE [LARGE SCALE GENOMIC DNA]</scope>
    <source>
        <strain evidence="3">HO1-1</strain>
    </source>
</reference>
<dbReference type="InterPro" id="IPR052934">
    <property type="entry name" value="Methyl-DNA_Rec/Restrict_Enz"/>
</dbReference>
<dbReference type="STRING" id="1293036.GCA_001315825_03049"/>
<reference evidence="3" key="2">
    <citation type="submission" date="2020-03" db="EMBL/GenBank/DDBJ databases">
        <title>Complete Genome Sequences of Extremely Thermoacidophilic, Metal-Mobilizing Type-Strain Members of the Archaeal Family Sulfolobaceae: Acidianus brierleyi DSM-1651T, Acidianus sulfidivorans DSM-18786T, Metallosphaera hakonensis DSM-7519T, and Metallosphaera prunae DSM-10039T.</title>
        <authorList>
            <person name="Counts J.A."/>
            <person name="Kelly R.M."/>
        </authorList>
    </citation>
    <scope>NUCLEOTIDE SEQUENCE [LARGE SCALE GENOMIC DNA]</scope>
    <source>
        <strain evidence="3">HO1-1</strain>
    </source>
</reference>
<dbReference type="InterPro" id="IPR011704">
    <property type="entry name" value="ATPase_dyneun-rel_AAA"/>
</dbReference>
<dbReference type="SMART" id="SM00382">
    <property type="entry name" value="AAA"/>
    <property type="match status" value="1"/>
</dbReference>
<protein>
    <submittedName>
        <fullName evidence="2">AAA family ATPase</fullName>
    </submittedName>
</protein>
<sequence length="561" mass="63912">MYGDWLVVRDGFKELLSFSDSAVKKFLEYVEKENFVPCSFIGSKDHWVESIKYSFEGEVGYTLWGTADKSSSSAVLDRYRAIYLKGDTTKYIPNNDKVLIAVLRMSGSGIIGFGVITDVTIDAMKNFKGWREIDKFWVTRFRIKIFWLHESIRKSLNSNEWTGEEFGLKGISQQGNTCSKEINPALESSDALNSVREFILTKRNEIKPTLDFYLNLSSSHGRREDEAIRGQITCNKNTQLELDNLYVNQDTPTIILKALEKTNVLLVGPPGTGKTSLAIKIVKSLTGNDNCYGIATANSLWFRRNLIGGESIKAGSVMWKSGLFIQAYVNAARVKQGNYYVVIDELNRADVDKAFGELLTIFSSSSPDDWSIPSSLVEEIKSYEFDNIDNIAKNFLKIYEDLKLNNKENDPLKRIRIISTMNLVDARNLFYVGDALARRFVIVHFDYPKETQDLDKILPNYSLSNDEKEKIRNLVKYLREKFDDKLNKGDKLVKFNISPASLKTSLDIYSSLDDQHKGIDSFIEILRSTLGTLNPDNIAKFNKLVEEWEKPGKEKEEKKTT</sequence>
<dbReference type="OrthoDB" id="34777at2157"/>
<feature type="domain" description="AAA+ ATPase" evidence="1">
    <location>
        <begin position="260"/>
        <end position="446"/>
    </location>
</feature>
<dbReference type="PANTHER" id="PTHR37291:SF1">
    <property type="entry name" value="TYPE IV METHYL-DIRECTED RESTRICTION ENZYME ECOKMCRB SUBUNIT"/>
    <property type="match status" value="1"/>
</dbReference>
<dbReference type="EMBL" id="CP029287">
    <property type="protein sequence ID" value="AWR98475.1"/>
    <property type="molecule type" value="Genomic_DNA"/>
</dbReference>
<gene>
    <name evidence="2" type="ORF">DFR87_00715</name>
</gene>
<evidence type="ECO:0000313" key="2">
    <source>
        <dbReference type="EMBL" id="AWR98475.1"/>
    </source>
</evidence>
<dbReference type="GO" id="GO:0016887">
    <property type="term" value="F:ATP hydrolysis activity"/>
    <property type="evidence" value="ECO:0007669"/>
    <property type="project" value="InterPro"/>
</dbReference>
<organism evidence="2 3">
    <name type="scientific">Metallosphaera hakonensis JCM 8857 = DSM 7519</name>
    <dbReference type="NCBI Taxonomy" id="1293036"/>
    <lineage>
        <taxon>Archaea</taxon>
        <taxon>Thermoproteota</taxon>
        <taxon>Thermoprotei</taxon>
        <taxon>Sulfolobales</taxon>
        <taxon>Sulfolobaceae</taxon>
        <taxon>Metallosphaera</taxon>
    </lineage>
</organism>
<dbReference type="InterPro" id="IPR027417">
    <property type="entry name" value="P-loop_NTPase"/>
</dbReference>
<evidence type="ECO:0000313" key="3">
    <source>
        <dbReference type="Proteomes" id="UP000247586"/>
    </source>
</evidence>
<accession>A0A2U9IR34</accession>
<dbReference type="PANTHER" id="PTHR37291">
    <property type="entry name" value="5-METHYLCYTOSINE-SPECIFIC RESTRICTION ENZYME B"/>
    <property type="match status" value="1"/>
</dbReference>
<evidence type="ECO:0000259" key="1">
    <source>
        <dbReference type="SMART" id="SM00382"/>
    </source>
</evidence>
<dbReference type="Pfam" id="PF07728">
    <property type="entry name" value="AAA_5"/>
    <property type="match status" value="1"/>
</dbReference>
<keyword evidence="3" id="KW-1185">Reference proteome</keyword>